<comment type="caution">
    <text evidence="1">The sequence shown here is derived from an EMBL/GenBank/DDBJ whole genome shotgun (WGS) entry which is preliminary data.</text>
</comment>
<gene>
    <name evidence="1" type="ORF">LCGC14_0457090</name>
</gene>
<proteinExistence type="predicted"/>
<dbReference type="AlphaFoldDB" id="A0A0F9SZC2"/>
<accession>A0A0F9SZC2</accession>
<sequence length="911" mass="90240">MAKTTRGYSLGSPLENIFPEPVVSTRNPTASDTNFELGQVWVNTAAAASYILNQLSGGTATWTLMSPGASDVDSLTGDGGGAIAPTGGTLILAGGTNLTTAGTGGPGTITFNMDAAITLATSVTSPIYTSAAALDINVAAGSDITIQMGDAAGANVIDFEDSASATVATLDSDGTLTVVNLDGIIGATTPAAGTFVTATANTSVIAPLFTAAAADALIQAGGANDVVVRLGDNAGATFFRVQDSDDADVYTVDSDGAHTAFAGLVVTGAFTQTAGAVSLGDDATVNPVDIGTGAALKVVTIGSVSAASSLDLLAGTGNFSLEGNIASTYTISGTGVNTGTIIIGGGTGDQTLNLMNSTGDKTVNIATGGTNNTVAIGNVGGTSGTFLDGGSAGIGLAAFNGGNILIDSDAGTVLLDSSGVLELNSSAGVISIGNDADAQNMNFGTGAAQRDIIVGNVTGTTSVVVDVGTGAASFGVSATVHTTTLGSVTGASATTIQSGTGGIAINGVGGGGANIDIDCTGQLQINSSGSTIDIGNDAVAANMNIGTGAAARTITIGNNVGATDVDIIAGTVTVTTAGGGFDLTTVTGGNIDFTSAGTFLLDSVGVLEFNSSAGVISIGNDDIDQAVNLGTDGERTVTVGSTNGAAELVLQSGTTDITVTGVVKEINAEFLSRSGDDITFTQSPLTCTAADTGGVATGATGDLNLLSFQEGIVMEQFVIGAGQTIIKPVMTATGLLISGDETNVEGYEYNYGAARANSRHSFTIGTSAAFFMEMSFRADDISGLEPALFGFRITQANQAQGNLANYTDFAGYGLNDAVAGGDAVIQTQLNTTGINSTDTNDAWADGATHTLAMLVSGAGVVTFTFDGGAPTATQVYSFDNGDVVHPFWRHEFNAAIPDAIEWLSMKIGFQA</sequence>
<name>A0A0F9SZC2_9ZZZZ</name>
<reference evidence="1" key="1">
    <citation type="journal article" date="2015" name="Nature">
        <title>Complex archaea that bridge the gap between prokaryotes and eukaryotes.</title>
        <authorList>
            <person name="Spang A."/>
            <person name="Saw J.H."/>
            <person name="Jorgensen S.L."/>
            <person name="Zaremba-Niedzwiedzka K."/>
            <person name="Martijn J."/>
            <person name="Lind A.E."/>
            <person name="van Eijk R."/>
            <person name="Schleper C."/>
            <person name="Guy L."/>
            <person name="Ettema T.J."/>
        </authorList>
    </citation>
    <scope>NUCLEOTIDE SEQUENCE</scope>
</reference>
<evidence type="ECO:0000313" key="1">
    <source>
        <dbReference type="EMBL" id="KKN67922.1"/>
    </source>
</evidence>
<dbReference type="EMBL" id="LAZR01000463">
    <property type="protein sequence ID" value="KKN67922.1"/>
    <property type="molecule type" value="Genomic_DNA"/>
</dbReference>
<protein>
    <submittedName>
        <fullName evidence="1">Uncharacterized protein</fullName>
    </submittedName>
</protein>
<organism evidence="1">
    <name type="scientific">marine sediment metagenome</name>
    <dbReference type="NCBI Taxonomy" id="412755"/>
    <lineage>
        <taxon>unclassified sequences</taxon>
        <taxon>metagenomes</taxon>
        <taxon>ecological metagenomes</taxon>
    </lineage>
</organism>